<name>A0ABT7YBI0_9BACT</name>
<reference evidence="1" key="1">
    <citation type="submission" date="2023-06" db="EMBL/GenBank/DDBJ databases">
        <title>Robiginitalea aurantiacus sp. nov. and Algoriphagus sediminis sp. nov., isolated from coastal sediment.</title>
        <authorList>
            <person name="Zhou Z.Y."/>
            <person name="An J."/>
            <person name="Jia Y.W."/>
            <person name="Du Z.J."/>
        </authorList>
    </citation>
    <scope>NUCLEOTIDE SEQUENCE</scope>
    <source>
        <strain evidence="1">C2-7</strain>
    </source>
</reference>
<organism evidence="1 2">
    <name type="scientific">Algoriphagus sediminis</name>
    <dbReference type="NCBI Taxonomy" id="3057113"/>
    <lineage>
        <taxon>Bacteria</taxon>
        <taxon>Pseudomonadati</taxon>
        <taxon>Bacteroidota</taxon>
        <taxon>Cytophagia</taxon>
        <taxon>Cytophagales</taxon>
        <taxon>Cyclobacteriaceae</taxon>
        <taxon>Algoriphagus</taxon>
    </lineage>
</organism>
<dbReference type="PROSITE" id="PS51257">
    <property type="entry name" value="PROKAR_LIPOPROTEIN"/>
    <property type="match status" value="1"/>
</dbReference>
<evidence type="ECO:0000313" key="1">
    <source>
        <dbReference type="EMBL" id="MDN3203887.1"/>
    </source>
</evidence>
<dbReference type="InterPro" id="IPR011044">
    <property type="entry name" value="Quino_amine_DH_bsu"/>
</dbReference>
<dbReference type="Proteomes" id="UP001171916">
    <property type="component" value="Unassembled WGS sequence"/>
</dbReference>
<dbReference type="EMBL" id="JAUEPH010000003">
    <property type="protein sequence ID" value="MDN3203887.1"/>
    <property type="molecule type" value="Genomic_DNA"/>
</dbReference>
<dbReference type="SUPFAM" id="SSF50969">
    <property type="entry name" value="YVTN repeat-like/Quinoprotein amine dehydrogenase"/>
    <property type="match status" value="1"/>
</dbReference>
<accession>A0ABT7YBI0</accession>
<sequence>MQRILLLALLSCAVFACSEGTNGDSETPNNILEDFSFSLDTIQIDSGEELINLANGFRTSAVTPDRKFVFLYVPQDQGLLKIDLDAARLVERFQFEEEGPDGVGNFPNNFQYLPGDEFVIASYMQAGQFNLDGKKLLDLKFAPSDIPEYESDDNSPLTNSLLLLNDGKTHVSLFGSFFQGVWDLSIIDLASKSGKLVDLPAFDFLKDYTFMNMNGTTAMVYTEQIDVYPMNDELFVSTSATSDIYLYDFESDSARLIEFPHKLTARRKSADINKEPSGDEEFNEQMETLRTQIAYKPLLWDSSSQRYYRFGDKMDPKVADDVPRTYEVFLFAYDENLNLIGETQLENLEKAPSNPFFKDGKLWSYVNIEDELGFAIMDFNFN</sequence>
<dbReference type="Pfam" id="PF13970">
    <property type="entry name" value="DUF4221"/>
    <property type="match status" value="1"/>
</dbReference>
<evidence type="ECO:0000313" key="2">
    <source>
        <dbReference type="Proteomes" id="UP001171916"/>
    </source>
</evidence>
<keyword evidence="2" id="KW-1185">Reference proteome</keyword>
<protein>
    <submittedName>
        <fullName evidence="1">DUF4221 family protein</fullName>
    </submittedName>
</protein>
<dbReference type="InterPro" id="IPR025316">
    <property type="entry name" value="DUF4221"/>
</dbReference>
<proteinExistence type="predicted"/>
<comment type="caution">
    <text evidence="1">The sequence shown here is derived from an EMBL/GenBank/DDBJ whole genome shotgun (WGS) entry which is preliminary data.</text>
</comment>
<gene>
    <name evidence="1" type="ORF">QVH07_06985</name>
</gene>
<dbReference type="RefSeq" id="WP_289999444.1">
    <property type="nucleotide sequence ID" value="NZ_JAUEPH010000003.1"/>
</dbReference>